<keyword evidence="5" id="KW-0479">Metal-binding</keyword>
<evidence type="ECO:0000259" key="9">
    <source>
        <dbReference type="PROSITE" id="PS50879"/>
    </source>
</evidence>
<keyword evidence="7" id="KW-0378">Hydrolase</keyword>
<evidence type="ECO:0000313" key="11">
    <source>
        <dbReference type="Proteomes" id="UP001444661"/>
    </source>
</evidence>
<evidence type="ECO:0000256" key="6">
    <source>
        <dbReference type="ARBA" id="ARBA00022759"/>
    </source>
</evidence>
<dbReference type="SUPFAM" id="SSF53098">
    <property type="entry name" value="Ribonuclease H-like"/>
    <property type="match status" value="1"/>
</dbReference>
<dbReference type="Proteomes" id="UP001444661">
    <property type="component" value="Unassembled WGS sequence"/>
</dbReference>
<dbReference type="PANTHER" id="PTHR10642">
    <property type="entry name" value="RIBONUCLEASE H1"/>
    <property type="match status" value="1"/>
</dbReference>
<feature type="compositionally biased region" description="Basic and acidic residues" evidence="8">
    <location>
        <begin position="13"/>
        <end position="22"/>
    </location>
</feature>
<dbReference type="EMBL" id="JAQQWK010000001">
    <property type="protein sequence ID" value="KAK8055219.1"/>
    <property type="molecule type" value="Genomic_DNA"/>
</dbReference>
<evidence type="ECO:0000256" key="2">
    <source>
        <dbReference type="ARBA" id="ARBA00005300"/>
    </source>
</evidence>
<evidence type="ECO:0000256" key="1">
    <source>
        <dbReference type="ARBA" id="ARBA00000077"/>
    </source>
</evidence>
<dbReference type="InterPro" id="IPR050092">
    <property type="entry name" value="RNase_H"/>
</dbReference>
<dbReference type="InterPro" id="IPR036397">
    <property type="entry name" value="RNaseH_sf"/>
</dbReference>
<reference evidence="10 11" key="1">
    <citation type="submission" date="2023-01" db="EMBL/GenBank/DDBJ databases">
        <title>Analysis of 21 Apiospora genomes using comparative genomics revels a genus with tremendous synthesis potential of carbohydrate active enzymes and secondary metabolites.</title>
        <authorList>
            <person name="Sorensen T."/>
        </authorList>
    </citation>
    <scope>NUCLEOTIDE SEQUENCE [LARGE SCALE GENOMIC DNA]</scope>
    <source>
        <strain evidence="10 11">CBS 33761</strain>
    </source>
</reference>
<proteinExistence type="inferred from homology"/>
<dbReference type="InterPro" id="IPR002156">
    <property type="entry name" value="RNaseH_domain"/>
</dbReference>
<feature type="region of interest" description="Disordered" evidence="8">
    <location>
        <begin position="1"/>
        <end position="52"/>
    </location>
</feature>
<name>A0ABR1UBE2_9PEZI</name>
<evidence type="ECO:0000256" key="8">
    <source>
        <dbReference type="SAM" id="MobiDB-lite"/>
    </source>
</evidence>
<keyword evidence="6" id="KW-0255">Endonuclease</keyword>
<feature type="compositionally biased region" description="Basic residues" evidence="8">
    <location>
        <begin position="1"/>
        <end position="12"/>
    </location>
</feature>
<sequence>MSYHRPLKRKRGVREYKKETHGPHPGGAPESTCETYPREDEYAEVPGGKPTDPLDLEMDGINGFMHVRCPRGKTKCPCGRLALHIDSLVIAIDGACPGNGSLNATRSGGGIFFGTSFGANSPTTDYKQNFAFRIPDHSYYPHTSQRAELHAAAGALLKARHYVNEGGQFPCEGCVRPCTVKHIVLKTDSAYLVKGITSHINKWRHNGWRTADRREVKNRDLWEWLDRLINAYDDMDVVVDFWLVRREHNVQADALAAIDSAMSLTLTIEGGFKNGFF</sequence>
<keyword evidence="4" id="KW-0540">Nuclease</keyword>
<dbReference type="Gene3D" id="3.30.420.10">
    <property type="entry name" value="Ribonuclease H-like superfamily/Ribonuclease H"/>
    <property type="match status" value="1"/>
</dbReference>
<dbReference type="CDD" id="cd13934">
    <property type="entry name" value="RNase_H_Dikarya_like"/>
    <property type="match status" value="1"/>
</dbReference>
<dbReference type="PANTHER" id="PTHR10642:SF26">
    <property type="entry name" value="RIBONUCLEASE H1"/>
    <property type="match status" value="1"/>
</dbReference>
<evidence type="ECO:0000256" key="5">
    <source>
        <dbReference type="ARBA" id="ARBA00022723"/>
    </source>
</evidence>
<feature type="domain" description="RNase H type-1" evidence="9">
    <location>
        <begin position="84"/>
        <end position="261"/>
    </location>
</feature>
<evidence type="ECO:0000256" key="7">
    <source>
        <dbReference type="ARBA" id="ARBA00022801"/>
    </source>
</evidence>
<dbReference type="EC" id="3.1.26.4" evidence="3"/>
<comment type="catalytic activity">
    <reaction evidence="1">
        <text>Endonucleolytic cleavage to 5'-phosphomonoester.</text>
        <dbReference type="EC" id="3.1.26.4"/>
    </reaction>
</comment>
<evidence type="ECO:0000256" key="3">
    <source>
        <dbReference type="ARBA" id="ARBA00012180"/>
    </source>
</evidence>
<comment type="similarity">
    <text evidence="2">Belongs to the RNase H family.</text>
</comment>
<keyword evidence="11" id="KW-1185">Reference proteome</keyword>
<evidence type="ECO:0000256" key="4">
    <source>
        <dbReference type="ARBA" id="ARBA00022722"/>
    </source>
</evidence>
<dbReference type="InterPro" id="IPR012337">
    <property type="entry name" value="RNaseH-like_sf"/>
</dbReference>
<comment type="caution">
    <text evidence="10">The sequence shown here is derived from an EMBL/GenBank/DDBJ whole genome shotgun (WGS) entry which is preliminary data.</text>
</comment>
<evidence type="ECO:0000313" key="10">
    <source>
        <dbReference type="EMBL" id="KAK8055219.1"/>
    </source>
</evidence>
<organism evidence="10 11">
    <name type="scientific">Apiospora rasikravindrae</name>
    <dbReference type="NCBI Taxonomy" id="990691"/>
    <lineage>
        <taxon>Eukaryota</taxon>
        <taxon>Fungi</taxon>
        <taxon>Dikarya</taxon>
        <taxon>Ascomycota</taxon>
        <taxon>Pezizomycotina</taxon>
        <taxon>Sordariomycetes</taxon>
        <taxon>Xylariomycetidae</taxon>
        <taxon>Amphisphaeriales</taxon>
        <taxon>Apiosporaceae</taxon>
        <taxon>Apiospora</taxon>
    </lineage>
</organism>
<dbReference type="PROSITE" id="PS50879">
    <property type="entry name" value="RNASE_H_1"/>
    <property type="match status" value="1"/>
</dbReference>
<protein>
    <recommendedName>
        <fullName evidence="3">ribonuclease H</fullName>
        <ecNumber evidence="3">3.1.26.4</ecNumber>
    </recommendedName>
</protein>
<gene>
    <name evidence="10" type="ORF">PG993_000446</name>
</gene>
<dbReference type="Pfam" id="PF00075">
    <property type="entry name" value="RNase_H"/>
    <property type="match status" value="1"/>
</dbReference>
<accession>A0ABR1UBE2</accession>